<evidence type="ECO:0000313" key="6">
    <source>
        <dbReference type="EMBL" id="EPS63317.1"/>
    </source>
</evidence>
<comment type="caution">
    <text evidence="6">The sequence shown here is derived from an EMBL/GenBank/DDBJ whole genome shotgun (WGS) entry which is preliminary data.</text>
</comment>
<feature type="compositionally biased region" description="Polar residues" evidence="4">
    <location>
        <begin position="207"/>
        <end position="219"/>
    </location>
</feature>
<feature type="non-terminal residue" evidence="6">
    <location>
        <position position="325"/>
    </location>
</feature>
<dbReference type="PROSITE" id="PS51514">
    <property type="entry name" value="BRX"/>
    <property type="match status" value="2"/>
</dbReference>
<comment type="subcellular location">
    <subcellularLocation>
        <location evidence="1">Nucleus</location>
    </subcellularLocation>
</comment>
<reference evidence="6 7" key="1">
    <citation type="journal article" date="2013" name="BMC Genomics">
        <title>The miniature genome of a carnivorous plant Genlisea aurea contains a low number of genes and short non-coding sequences.</title>
        <authorList>
            <person name="Leushkin E.V."/>
            <person name="Sutormin R.A."/>
            <person name="Nabieva E.R."/>
            <person name="Penin A.A."/>
            <person name="Kondrashov A.S."/>
            <person name="Logacheva M.D."/>
        </authorList>
    </citation>
    <scope>NUCLEOTIDE SEQUENCE [LARGE SCALE GENOMIC DNA]</scope>
</reference>
<evidence type="ECO:0000256" key="2">
    <source>
        <dbReference type="ARBA" id="ARBA00009057"/>
    </source>
</evidence>
<keyword evidence="7" id="KW-1185">Reference proteome</keyword>
<dbReference type="PANTHER" id="PTHR46058">
    <property type="entry name" value="PROTEIN BREVIS RADIX-LIKE 1"/>
    <property type="match status" value="1"/>
</dbReference>
<feature type="region of interest" description="Disordered" evidence="4">
    <location>
        <begin position="195"/>
        <end position="273"/>
    </location>
</feature>
<dbReference type="InterPro" id="IPR027988">
    <property type="entry name" value="BRX_N"/>
</dbReference>
<evidence type="ECO:0000256" key="1">
    <source>
        <dbReference type="ARBA" id="ARBA00004123"/>
    </source>
</evidence>
<organism evidence="6 7">
    <name type="scientific">Genlisea aurea</name>
    <dbReference type="NCBI Taxonomy" id="192259"/>
    <lineage>
        <taxon>Eukaryota</taxon>
        <taxon>Viridiplantae</taxon>
        <taxon>Streptophyta</taxon>
        <taxon>Embryophyta</taxon>
        <taxon>Tracheophyta</taxon>
        <taxon>Spermatophyta</taxon>
        <taxon>Magnoliopsida</taxon>
        <taxon>eudicotyledons</taxon>
        <taxon>Gunneridae</taxon>
        <taxon>Pentapetalae</taxon>
        <taxon>asterids</taxon>
        <taxon>lamiids</taxon>
        <taxon>Lamiales</taxon>
        <taxon>Lentibulariaceae</taxon>
        <taxon>Genlisea</taxon>
    </lineage>
</organism>
<evidence type="ECO:0000256" key="4">
    <source>
        <dbReference type="SAM" id="MobiDB-lite"/>
    </source>
</evidence>
<evidence type="ECO:0000313" key="7">
    <source>
        <dbReference type="Proteomes" id="UP000015453"/>
    </source>
</evidence>
<feature type="domain" description="BRX" evidence="5">
    <location>
        <begin position="270"/>
        <end position="325"/>
    </location>
</feature>
<dbReference type="EMBL" id="AUSU01005566">
    <property type="protein sequence ID" value="EPS63317.1"/>
    <property type="molecule type" value="Genomic_DNA"/>
</dbReference>
<dbReference type="AlphaFoldDB" id="S8DU08"/>
<sequence length="325" mass="37106">MLTCISCSRQRLEDGEEDAARRGTPSTKDAVKSLTSQIKDIALKVSGSRRGGSSGWGRQRSYRDFDSDNLDRVVVLPWQTGSSSSSANNTITSANTINHAAIMHSESRSSCADVHDRAVEDEEAETREWMAQVEPGVQITFVSLHRGGNDLRRIRFSRELFNKWEAQRWWGQNYDRIMELYNVQRFNQQAHYNTTGIISDDGRDSNYSRIGSTSDNSPRTLHRGEWGRRFAAHHHHPKGGGCEEPSRTTTSSRDEASVVSVSNASEGETTEWVEEDEPGVYITVRQLVDGTRELRRVRFSRERFGEVHAKLWWETNRHRIQSQYL</sequence>
<evidence type="ECO:0000256" key="3">
    <source>
        <dbReference type="ARBA" id="ARBA00023242"/>
    </source>
</evidence>
<dbReference type="InterPro" id="IPR013591">
    <property type="entry name" value="Brevis_radix_dom"/>
</dbReference>
<evidence type="ECO:0000259" key="5">
    <source>
        <dbReference type="PROSITE" id="PS51514"/>
    </source>
</evidence>
<dbReference type="GO" id="GO:0005634">
    <property type="term" value="C:nucleus"/>
    <property type="evidence" value="ECO:0007669"/>
    <property type="project" value="UniProtKB-SubCell"/>
</dbReference>
<dbReference type="Proteomes" id="UP000015453">
    <property type="component" value="Unassembled WGS sequence"/>
</dbReference>
<accession>S8DU08</accession>
<proteinExistence type="inferred from homology"/>
<name>S8DU08_9LAMI</name>
<gene>
    <name evidence="6" type="ORF">M569_11467</name>
</gene>
<dbReference type="PANTHER" id="PTHR46058:SF26">
    <property type="entry name" value="PROTEIN BREVIS RADIX-LIKE 1"/>
    <property type="match status" value="1"/>
</dbReference>
<keyword evidence="3" id="KW-0539">Nucleus</keyword>
<comment type="similarity">
    <text evidence="2">Belongs to the BRX family.</text>
</comment>
<dbReference type="Pfam" id="PF08381">
    <property type="entry name" value="BRX"/>
    <property type="match status" value="2"/>
</dbReference>
<protein>
    <recommendedName>
        <fullName evidence="5">BRX domain-containing protein</fullName>
    </recommendedName>
</protein>
<dbReference type="OrthoDB" id="10250282at2759"/>
<dbReference type="InterPro" id="IPR044532">
    <property type="entry name" value="BRX-like"/>
</dbReference>
<feature type="domain" description="BRX" evidence="5">
    <location>
        <begin position="127"/>
        <end position="182"/>
    </location>
</feature>
<dbReference type="Pfam" id="PF13713">
    <property type="entry name" value="BRX_N"/>
    <property type="match status" value="1"/>
</dbReference>